<feature type="transmembrane region" description="Helical" evidence="10">
    <location>
        <begin position="278"/>
        <end position="295"/>
    </location>
</feature>
<feature type="transmembrane region" description="Helical" evidence="10">
    <location>
        <begin position="30"/>
        <end position="52"/>
    </location>
</feature>
<comment type="subcellular location">
    <subcellularLocation>
        <location evidence="2">Membrane</location>
        <topology evidence="2">Multi-pass membrane protein</topology>
    </subcellularLocation>
</comment>
<feature type="transmembrane region" description="Helical" evidence="10">
    <location>
        <begin position="426"/>
        <end position="447"/>
    </location>
</feature>
<evidence type="ECO:0000256" key="9">
    <source>
        <dbReference type="ARBA" id="ARBA00023136"/>
    </source>
</evidence>
<accession>A0A0A1VU66</accession>
<dbReference type="PANTHER" id="PTHR31412">
    <property type="entry name" value="ZINC METALLOPROTEASE EGY1"/>
    <property type="match status" value="1"/>
</dbReference>
<protein>
    <recommendedName>
        <fullName evidence="11">Peptidase M50 domain-containing protein</fullName>
    </recommendedName>
</protein>
<sequence length="494" mass="54881">MEMWLLLGILGGFTYFIVKRSVAKITTTPIWLIWLVLMTPALIWTGWTLIYGEDTPMPAFLLFGPFVICPFLYWWLVQKGRVTPQESPPSPLETANLVLENIDNPAPKNNLKPITAAEEKSLRDCFPWGVYYLQNIDYRPQAILCRGKLRAVPEEAYQVIKNNVEKVFGDRFLLLFQESFQGQPFFALVANPWQQKTETIETEKVTRPLLALGLLLLTLLTTTVIGAGLSGITAQQLENNSSLLLQGLPYSLGLIAILGLHEFSHYLTAVKYKIKTTLPYFIPFPFFLGTFGAFIQMRSPVPTRKALFDVAVAGPLGGIIIAIPLLFWGLSLSEIVPLTNQSSLLNFQALNPQFSFLLSIVAKLAFGSDLIAGKAIHLHPLAVAGYVGIIVTALNLMPVGQLDGGHIVHAMYGQKTAIIIGQLTRLFMFILALVQPDFLLWAIILLLMPVSDQPALNDVTELDNKRDLLGLFSLALLLSILLPLPEAVARWWGM</sequence>
<dbReference type="InterPro" id="IPR008915">
    <property type="entry name" value="Peptidase_M50"/>
</dbReference>
<evidence type="ECO:0000256" key="4">
    <source>
        <dbReference type="ARBA" id="ARBA00022670"/>
    </source>
</evidence>
<organism evidence="12 13">
    <name type="scientific">Microcystis aeruginosa NIES-44</name>
    <dbReference type="NCBI Taxonomy" id="449439"/>
    <lineage>
        <taxon>Bacteria</taxon>
        <taxon>Bacillati</taxon>
        <taxon>Cyanobacteriota</taxon>
        <taxon>Cyanophyceae</taxon>
        <taxon>Oscillatoriophycideae</taxon>
        <taxon>Chroococcales</taxon>
        <taxon>Microcystaceae</taxon>
        <taxon>Microcystis</taxon>
    </lineage>
</organism>
<feature type="transmembrane region" description="Helical" evidence="10">
    <location>
        <begin position="307"/>
        <end position="330"/>
    </location>
</feature>
<keyword evidence="6" id="KW-0378">Hydrolase</keyword>
<dbReference type="RefSeq" id="WP_080754269.1">
    <property type="nucleotide sequence ID" value="NZ_BBPA01000033.1"/>
</dbReference>
<feature type="transmembrane region" description="Helical" evidence="10">
    <location>
        <begin position="350"/>
        <end position="366"/>
    </location>
</feature>
<evidence type="ECO:0000256" key="6">
    <source>
        <dbReference type="ARBA" id="ARBA00022801"/>
    </source>
</evidence>
<keyword evidence="9 10" id="KW-0472">Membrane</keyword>
<feature type="domain" description="Peptidase M50" evidence="11">
    <location>
        <begin position="251"/>
        <end position="415"/>
    </location>
</feature>
<keyword evidence="7" id="KW-0809">Transit peptide</keyword>
<evidence type="ECO:0000256" key="7">
    <source>
        <dbReference type="ARBA" id="ARBA00022946"/>
    </source>
</evidence>
<keyword evidence="8 10" id="KW-1133">Transmembrane helix</keyword>
<evidence type="ECO:0000256" key="5">
    <source>
        <dbReference type="ARBA" id="ARBA00022692"/>
    </source>
</evidence>
<evidence type="ECO:0000259" key="11">
    <source>
        <dbReference type="Pfam" id="PF02163"/>
    </source>
</evidence>
<gene>
    <name evidence="12" type="ORF">N44_01836</name>
</gene>
<keyword evidence="5 10" id="KW-0812">Transmembrane</keyword>
<comment type="cofactor">
    <cofactor evidence="1">
        <name>Zn(2+)</name>
        <dbReference type="ChEBI" id="CHEBI:29105"/>
    </cofactor>
</comment>
<dbReference type="GO" id="GO:0016020">
    <property type="term" value="C:membrane"/>
    <property type="evidence" value="ECO:0007669"/>
    <property type="project" value="UniProtKB-SubCell"/>
</dbReference>
<dbReference type="GO" id="GO:0006508">
    <property type="term" value="P:proteolysis"/>
    <property type="evidence" value="ECO:0007669"/>
    <property type="project" value="UniProtKB-KW"/>
</dbReference>
<evidence type="ECO:0000256" key="10">
    <source>
        <dbReference type="SAM" id="Phobius"/>
    </source>
</evidence>
<feature type="transmembrane region" description="Helical" evidence="10">
    <location>
        <begin position="209"/>
        <end position="229"/>
    </location>
</feature>
<feature type="transmembrane region" description="Helical" evidence="10">
    <location>
        <begin position="468"/>
        <end position="485"/>
    </location>
</feature>
<feature type="transmembrane region" description="Helical" evidence="10">
    <location>
        <begin position="378"/>
        <end position="397"/>
    </location>
</feature>
<dbReference type="PANTHER" id="PTHR31412:SF0">
    <property type="entry name" value="ZINC METALLOPROTEASE EGY1, CHLOROPLASTIC-RELATED"/>
    <property type="match status" value="1"/>
</dbReference>
<comment type="caution">
    <text evidence="12">The sequence shown here is derived from an EMBL/GenBank/DDBJ whole genome shotgun (WGS) entry which is preliminary data.</text>
</comment>
<keyword evidence="4" id="KW-0645">Protease</keyword>
<name>A0A0A1VU66_MICAE</name>
<evidence type="ECO:0000256" key="8">
    <source>
        <dbReference type="ARBA" id="ARBA00022989"/>
    </source>
</evidence>
<dbReference type="Proteomes" id="UP000030321">
    <property type="component" value="Unassembled WGS sequence"/>
</dbReference>
<comment type="similarity">
    <text evidence="3">Belongs to the peptidase M50B family.</text>
</comment>
<feature type="transmembrane region" description="Helical" evidence="10">
    <location>
        <begin position="59"/>
        <end position="77"/>
    </location>
</feature>
<dbReference type="Pfam" id="PF02163">
    <property type="entry name" value="Peptidase_M50"/>
    <property type="match status" value="1"/>
</dbReference>
<dbReference type="InterPro" id="IPR044838">
    <property type="entry name" value="EGY1-like"/>
</dbReference>
<feature type="transmembrane region" description="Helical" evidence="10">
    <location>
        <begin position="241"/>
        <end position="258"/>
    </location>
</feature>
<evidence type="ECO:0000256" key="1">
    <source>
        <dbReference type="ARBA" id="ARBA00001947"/>
    </source>
</evidence>
<evidence type="ECO:0000256" key="3">
    <source>
        <dbReference type="ARBA" id="ARBA00007931"/>
    </source>
</evidence>
<proteinExistence type="inferred from homology"/>
<dbReference type="GO" id="GO:0008233">
    <property type="term" value="F:peptidase activity"/>
    <property type="evidence" value="ECO:0007669"/>
    <property type="project" value="UniProtKB-KW"/>
</dbReference>
<evidence type="ECO:0000256" key="2">
    <source>
        <dbReference type="ARBA" id="ARBA00004141"/>
    </source>
</evidence>
<evidence type="ECO:0000313" key="13">
    <source>
        <dbReference type="Proteomes" id="UP000030321"/>
    </source>
</evidence>
<dbReference type="CDD" id="cd06160">
    <property type="entry name" value="S2P-M50_like_2"/>
    <property type="match status" value="1"/>
</dbReference>
<dbReference type="AlphaFoldDB" id="A0A0A1VU66"/>
<reference evidence="13" key="1">
    <citation type="journal article" date="2015" name="Genome">
        <title>Whole Genome Sequence of the Non-Microcystin-Producing Microcystis aeruginosa Strain NIES-44.</title>
        <authorList>
            <person name="Okano K."/>
            <person name="Miyata N."/>
            <person name="Ozaki Y."/>
        </authorList>
    </citation>
    <scope>NUCLEOTIDE SEQUENCE [LARGE SCALE GENOMIC DNA]</scope>
    <source>
        <strain evidence="13">NIES-44</strain>
    </source>
</reference>
<dbReference type="EMBL" id="BBPA01000033">
    <property type="protein sequence ID" value="GAL93149.1"/>
    <property type="molecule type" value="Genomic_DNA"/>
</dbReference>
<evidence type="ECO:0000313" key="12">
    <source>
        <dbReference type="EMBL" id="GAL93149.1"/>
    </source>
</evidence>